<dbReference type="Proteomes" id="UP000185944">
    <property type="component" value="Unassembled WGS sequence"/>
</dbReference>
<dbReference type="RefSeq" id="XP_067543860.1">
    <property type="nucleotide sequence ID" value="XM_067688672.1"/>
</dbReference>
<reference evidence="3 4" key="1">
    <citation type="submission" date="2016-02" db="EMBL/GenBank/DDBJ databases">
        <title>Discovery of a natural microsporidian pathogen with a broad tissue tropism in Caenorhabditis elegans.</title>
        <authorList>
            <person name="Luallen R.J."/>
            <person name="Reinke A.W."/>
            <person name="Tong L."/>
            <person name="Botts M.R."/>
            <person name="Felix M.-A."/>
            <person name="Troemel E.R."/>
        </authorList>
    </citation>
    <scope>NUCLEOTIDE SEQUENCE [LARGE SCALE GENOMIC DNA]</scope>
    <source>
        <strain evidence="3 4">JUm2807</strain>
    </source>
</reference>
<dbReference type="VEuPathDB" id="MicrosporidiaDB:NEDG_01254"/>
<keyword evidence="4" id="KW-1185">Reference proteome</keyword>
<dbReference type="AlphaFoldDB" id="A0A177ECE0"/>
<keyword evidence="2" id="KW-0732">Signal</keyword>
<feature type="chain" id="PRO_5008060261" evidence="2">
    <location>
        <begin position="26"/>
        <end position="298"/>
    </location>
</feature>
<dbReference type="GeneID" id="93647604"/>
<proteinExistence type="predicted"/>
<organism evidence="3 4">
    <name type="scientific">Nematocida displodere</name>
    <dbReference type="NCBI Taxonomy" id="1805483"/>
    <lineage>
        <taxon>Eukaryota</taxon>
        <taxon>Fungi</taxon>
        <taxon>Fungi incertae sedis</taxon>
        <taxon>Microsporidia</taxon>
        <taxon>Nematocida</taxon>
    </lineage>
</organism>
<evidence type="ECO:0000256" key="2">
    <source>
        <dbReference type="SAM" id="SignalP"/>
    </source>
</evidence>
<evidence type="ECO:0000313" key="3">
    <source>
        <dbReference type="EMBL" id="OAG29181.1"/>
    </source>
</evidence>
<protein>
    <submittedName>
        <fullName evidence="3">Uncharacterized protein</fullName>
    </submittedName>
</protein>
<name>A0A177ECE0_9MICR</name>
<accession>A0A177ECE0</accession>
<comment type="caution">
    <text evidence="3">The sequence shown here is derived from an EMBL/GenBank/DDBJ whole genome shotgun (WGS) entry which is preliminary data.</text>
</comment>
<feature type="signal peptide" evidence="2">
    <location>
        <begin position="1"/>
        <end position="25"/>
    </location>
</feature>
<gene>
    <name evidence="3" type="ORF">NEDG_01254</name>
</gene>
<feature type="region of interest" description="Disordered" evidence="1">
    <location>
        <begin position="148"/>
        <end position="172"/>
    </location>
</feature>
<sequence>MQTPRTHILARSLTVLALASASVMGVNSIGSNRSNQVAHSTNPFPTINFFARSGCTLKHTTAGGDTYIVKSMENEENLWIHLNKYTLSSVPNVIGPNIDFVNLTLSNPTINYTKPEPLKKNVVEKVLRGLSPLRLTKLFIDGLDLPTDSDPGSDPDSDPEHDPDFSFDPNTKPSRAVKLEKLRFLSLTNMTDASIAWFLSCFDVSECEFDIYINKNPKLTTLQCLDSFSPQNIPMLIVHNAENLANIDCALLSKKKVQDVFELWDTNKKLTATPETLGKNSGAYRGLGVFFTHPESSF</sequence>
<dbReference type="EMBL" id="LTDL01000041">
    <property type="protein sequence ID" value="OAG29181.1"/>
    <property type="molecule type" value="Genomic_DNA"/>
</dbReference>
<evidence type="ECO:0000256" key="1">
    <source>
        <dbReference type="SAM" id="MobiDB-lite"/>
    </source>
</evidence>
<evidence type="ECO:0000313" key="4">
    <source>
        <dbReference type="Proteomes" id="UP000185944"/>
    </source>
</evidence>